<evidence type="ECO:0000313" key="11">
    <source>
        <dbReference type="EMBL" id="NNG66476.1"/>
    </source>
</evidence>
<keyword evidence="9" id="KW-0460">Magnesium</keyword>
<dbReference type="EMBL" id="SLWU01000006">
    <property type="protein sequence ID" value="TCO67638.1"/>
    <property type="molecule type" value="Genomic_DNA"/>
</dbReference>
<dbReference type="GO" id="GO:0016740">
    <property type="term" value="F:transferase activity"/>
    <property type="evidence" value="ECO:0007669"/>
    <property type="project" value="UniProtKB-KW"/>
</dbReference>
<dbReference type="PANTHER" id="PTHR33540:SF2">
    <property type="entry name" value="TRNA THREONYLCARBAMOYLADENOSINE BIOSYNTHESIS PROTEIN TSAE"/>
    <property type="match status" value="1"/>
</dbReference>
<dbReference type="RefSeq" id="WP_132039215.1">
    <property type="nucleotide sequence ID" value="NZ_JABEQB010000009.1"/>
</dbReference>
<organism evidence="12 13">
    <name type="scientific">Caldanaerobacter subterraneus</name>
    <dbReference type="NCBI Taxonomy" id="911092"/>
    <lineage>
        <taxon>Bacteria</taxon>
        <taxon>Bacillati</taxon>
        <taxon>Bacillota</taxon>
        <taxon>Clostridia</taxon>
        <taxon>Thermoanaerobacterales</taxon>
        <taxon>Thermoanaerobacteraceae</taxon>
        <taxon>Caldanaerobacter</taxon>
    </lineage>
</organism>
<keyword evidence="4" id="KW-0963">Cytoplasm</keyword>
<dbReference type="AlphaFoldDB" id="A0A4R2KCN9"/>
<dbReference type="SUPFAM" id="SSF52540">
    <property type="entry name" value="P-loop containing nucleoside triphosphate hydrolases"/>
    <property type="match status" value="1"/>
</dbReference>
<reference evidence="12 13" key="1">
    <citation type="submission" date="2019-03" db="EMBL/GenBank/DDBJ databases">
        <title>Genomic Encyclopedia of Type Strains, Phase IV (KMG-IV): sequencing the most valuable type-strain genomes for metagenomic binning, comparative biology and taxonomic classification.</title>
        <authorList>
            <person name="Goeker M."/>
        </authorList>
    </citation>
    <scope>NUCLEOTIDE SEQUENCE [LARGE SCALE GENOMIC DNA]</scope>
    <source>
        <strain evidence="12 13">DSM 13054</strain>
    </source>
</reference>
<proteinExistence type="inferred from homology"/>
<evidence type="ECO:0000256" key="4">
    <source>
        <dbReference type="ARBA" id="ARBA00022490"/>
    </source>
</evidence>
<accession>A0A4R2KCN9</accession>
<dbReference type="GO" id="GO:0005524">
    <property type="term" value="F:ATP binding"/>
    <property type="evidence" value="ECO:0007669"/>
    <property type="project" value="UniProtKB-KW"/>
</dbReference>
<sequence>MKKYISKSMEDTKNLGEKLGKLLKKGDIVLLYGDLGSGKTVFAKGIGKGLGIEGEVTSPTFTLVNEHHGREKFYHFDLYRIDDYAELYEIGYEEYFYNEAVCAVEWPERLGPLIPKERLEVLIEKGEEEDLRIITLNAFGKRYEELLKEMD</sequence>
<evidence type="ECO:0000313" key="13">
    <source>
        <dbReference type="Proteomes" id="UP000294886"/>
    </source>
</evidence>
<dbReference type="Pfam" id="PF02367">
    <property type="entry name" value="TsaE"/>
    <property type="match status" value="1"/>
</dbReference>
<dbReference type="NCBIfam" id="TIGR00150">
    <property type="entry name" value="T6A_YjeE"/>
    <property type="match status" value="1"/>
</dbReference>
<evidence type="ECO:0000256" key="6">
    <source>
        <dbReference type="ARBA" id="ARBA00022723"/>
    </source>
</evidence>
<keyword evidence="11" id="KW-0808">Transferase</keyword>
<dbReference type="GO" id="GO:0005737">
    <property type="term" value="C:cytoplasm"/>
    <property type="evidence" value="ECO:0007669"/>
    <property type="project" value="UniProtKB-SubCell"/>
</dbReference>
<evidence type="ECO:0000256" key="10">
    <source>
        <dbReference type="ARBA" id="ARBA00032441"/>
    </source>
</evidence>
<dbReference type="Gene3D" id="3.40.50.300">
    <property type="entry name" value="P-loop containing nucleotide triphosphate hydrolases"/>
    <property type="match status" value="1"/>
</dbReference>
<dbReference type="Proteomes" id="UP000294886">
    <property type="component" value="Unassembled WGS sequence"/>
</dbReference>
<evidence type="ECO:0000313" key="12">
    <source>
        <dbReference type="EMBL" id="TCO67638.1"/>
    </source>
</evidence>
<evidence type="ECO:0000256" key="5">
    <source>
        <dbReference type="ARBA" id="ARBA00022694"/>
    </source>
</evidence>
<keyword evidence="7" id="KW-0547">Nucleotide-binding</keyword>
<evidence type="ECO:0000256" key="2">
    <source>
        <dbReference type="ARBA" id="ARBA00007599"/>
    </source>
</evidence>
<keyword evidence="8" id="KW-0067">ATP-binding</keyword>
<dbReference type="InterPro" id="IPR027417">
    <property type="entry name" value="P-loop_NTPase"/>
</dbReference>
<dbReference type="Proteomes" id="UP000529861">
    <property type="component" value="Unassembled WGS sequence"/>
</dbReference>
<name>A0A4R2KCN9_9THEO</name>
<dbReference type="PANTHER" id="PTHR33540">
    <property type="entry name" value="TRNA THREONYLCARBAMOYLADENOSINE BIOSYNTHESIS PROTEIN TSAE"/>
    <property type="match status" value="1"/>
</dbReference>
<dbReference type="EMBL" id="JABEQB010000009">
    <property type="protein sequence ID" value="NNG66476.1"/>
    <property type="molecule type" value="Genomic_DNA"/>
</dbReference>
<keyword evidence="5" id="KW-0819">tRNA processing</keyword>
<keyword evidence="6" id="KW-0479">Metal-binding</keyword>
<reference evidence="11 14" key="2">
    <citation type="submission" date="2020-04" db="EMBL/GenBank/DDBJ databases">
        <title>Draft genome sequence of Caldanaerobacter sunterraneus. strain 1523vc isolated from Griffin hot spring, Kamchatka, Russia.</title>
        <authorList>
            <person name="Toshchakov S.V."/>
            <person name="Podosokorskaya O.A."/>
            <person name="Kublanov I.V."/>
            <person name="Korzhenkov A."/>
            <person name="Patrushev M.V."/>
        </authorList>
    </citation>
    <scope>NUCLEOTIDE SEQUENCE [LARGE SCALE GENOMIC DNA]</scope>
    <source>
        <strain evidence="11 14">1523vc</strain>
    </source>
</reference>
<comment type="subcellular location">
    <subcellularLocation>
        <location evidence="1">Cytoplasm</location>
    </subcellularLocation>
</comment>
<evidence type="ECO:0000256" key="9">
    <source>
        <dbReference type="ARBA" id="ARBA00022842"/>
    </source>
</evidence>
<gene>
    <name evidence="11" type="primary">tsaE</name>
    <name evidence="12" type="ORF">EV203_10650</name>
    <name evidence="11" type="ORF">HKI81_04375</name>
</gene>
<evidence type="ECO:0000256" key="8">
    <source>
        <dbReference type="ARBA" id="ARBA00022840"/>
    </source>
</evidence>
<dbReference type="GO" id="GO:0046872">
    <property type="term" value="F:metal ion binding"/>
    <property type="evidence" value="ECO:0007669"/>
    <property type="project" value="UniProtKB-KW"/>
</dbReference>
<protein>
    <recommendedName>
        <fullName evidence="3">tRNA threonylcarbamoyladenosine biosynthesis protein TsaE</fullName>
    </recommendedName>
    <alternativeName>
        <fullName evidence="10">t(6)A37 threonylcarbamoyladenosine biosynthesis protein TsaE</fullName>
    </alternativeName>
</protein>
<evidence type="ECO:0000256" key="3">
    <source>
        <dbReference type="ARBA" id="ARBA00019010"/>
    </source>
</evidence>
<dbReference type="GO" id="GO:0002949">
    <property type="term" value="P:tRNA threonylcarbamoyladenosine modification"/>
    <property type="evidence" value="ECO:0007669"/>
    <property type="project" value="InterPro"/>
</dbReference>
<dbReference type="InterPro" id="IPR003442">
    <property type="entry name" value="T6A_TsaE"/>
</dbReference>
<comment type="similarity">
    <text evidence="2">Belongs to the TsaE family.</text>
</comment>
<evidence type="ECO:0000313" key="14">
    <source>
        <dbReference type="Proteomes" id="UP000529861"/>
    </source>
</evidence>
<evidence type="ECO:0000256" key="1">
    <source>
        <dbReference type="ARBA" id="ARBA00004496"/>
    </source>
</evidence>
<evidence type="ECO:0000256" key="7">
    <source>
        <dbReference type="ARBA" id="ARBA00022741"/>
    </source>
</evidence>
<comment type="caution">
    <text evidence="12">The sequence shown here is derived from an EMBL/GenBank/DDBJ whole genome shotgun (WGS) entry which is preliminary data.</text>
</comment>